<gene>
    <name evidence="6" type="ORF">SAMN05660652_03686</name>
</gene>
<dbReference type="STRING" id="83767.SAMN05660652_03686"/>
<accession>A0A1G8LR99</accession>
<dbReference type="GO" id="GO:0046917">
    <property type="term" value="F:triphosphoribosyl-dephospho-CoA synthase activity"/>
    <property type="evidence" value="ECO:0007669"/>
    <property type="project" value="UniProtKB-EC"/>
</dbReference>
<proteinExistence type="predicted"/>
<dbReference type="Proteomes" id="UP000198607">
    <property type="component" value="Unassembled WGS sequence"/>
</dbReference>
<evidence type="ECO:0000313" key="7">
    <source>
        <dbReference type="Proteomes" id="UP000198607"/>
    </source>
</evidence>
<dbReference type="PANTHER" id="PTHR30201">
    <property type="entry name" value="TRIPHOSPHORIBOSYL-DEPHOSPHO-COA SYNTHASE"/>
    <property type="match status" value="1"/>
</dbReference>
<dbReference type="EC" id="2.4.2.52" evidence="2"/>
<dbReference type="AlphaFoldDB" id="A0A1G8LR99"/>
<evidence type="ECO:0000256" key="1">
    <source>
        <dbReference type="ARBA" id="ARBA00001210"/>
    </source>
</evidence>
<dbReference type="Pfam" id="PF01874">
    <property type="entry name" value="CitG"/>
    <property type="match status" value="1"/>
</dbReference>
<dbReference type="InterPro" id="IPR002736">
    <property type="entry name" value="CitG"/>
</dbReference>
<evidence type="ECO:0000256" key="2">
    <source>
        <dbReference type="ARBA" id="ARBA00012074"/>
    </source>
</evidence>
<dbReference type="OrthoDB" id="114886at2"/>
<comment type="catalytic activity">
    <reaction evidence="1">
        <text>3'-dephospho-CoA + ATP = 2'-(5''-triphospho-alpha-D-ribosyl)-3'-dephospho-CoA + adenine</text>
        <dbReference type="Rhea" id="RHEA:15117"/>
        <dbReference type="ChEBI" id="CHEBI:16708"/>
        <dbReference type="ChEBI" id="CHEBI:30616"/>
        <dbReference type="ChEBI" id="CHEBI:57328"/>
        <dbReference type="ChEBI" id="CHEBI:61378"/>
        <dbReference type="EC" id="2.4.2.52"/>
    </reaction>
</comment>
<sequence>MNSSRISALERLAAGLVEGARRELMLTPKPGLVDCRNTGSHPDLSLALMEESIDIVADFVAATVASLIRGEPFECQKDLGIVAEQRLYAELGTNTHKGFIFLAGMLLIARWHTDADDETQLRETLSQLSIRFFRTAPVVASNGQRVREAYQAQGIIGETAAGMPALFDVALPAFRAAMRRHGDVERASFAMMARLMQCVEDTTTLHRVGPLGLHRLKKDGQRLERLIADGGDYLSCLEALDHDYIRMNMTMGGVADMIGMSFGVLLACGELDRSDSVETSAQRVAMVG</sequence>
<dbReference type="EMBL" id="FNCY01000022">
    <property type="protein sequence ID" value="SDI58196.1"/>
    <property type="molecule type" value="Genomic_DNA"/>
</dbReference>
<keyword evidence="4" id="KW-0547">Nucleotide-binding</keyword>
<reference evidence="6 7" key="1">
    <citation type="submission" date="2016-10" db="EMBL/GenBank/DDBJ databases">
        <authorList>
            <person name="de Groot N.N."/>
        </authorList>
    </citation>
    <scope>NUCLEOTIDE SEQUENCE [LARGE SCALE GENOMIC DNA]</scope>
    <source>
        <strain evidence="6 7">DSM 5885</strain>
    </source>
</reference>
<keyword evidence="3" id="KW-0808">Transferase</keyword>
<keyword evidence="5" id="KW-0067">ATP-binding</keyword>
<dbReference type="PANTHER" id="PTHR30201:SF2">
    <property type="entry name" value="2-(5''-TRIPHOSPHORIBOSYL)-3'-DEPHOSPHOCOENZYME-A SYNTHASE"/>
    <property type="match status" value="1"/>
</dbReference>
<protein>
    <recommendedName>
        <fullName evidence="2">triphosphoribosyl-dephospho-CoA synthase</fullName>
        <ecNumber evidence="2">2.4.2.52</ecNumber>
    </recommendedName>
</protein>
<name>A0A1G8LR99_9RHOO</name>
<dbReference type="GO" id="GO:0005524">
    <property type="term" value="F:ATP binding"/>
    <property type="evidence" value="ECO:0007669"/>
    <property type="project" value="UniProtKB-KW"/>
</dbReference>
<keyword evidence="7" id="KW-1185">Reference proteome</keyword>
<evidence type="ECO:0000256" key="5">
    <source>
        <dbReference type="ARBA" id="ARBA00022840"/>
    </source>
</evidence>
<dbReference type="Gene3D" id="1.10.4200.10">
    <property type="entry name" value="Triphosphoribosyl-dephospho-CoA protein"/>
    <property type="match status" value="1"/>
</dbReference>
<evidence type="ECO:0000256" key="3">
    <source>
        <dbReference type="ARBA" id="ARBA00022679"/>
    </source>
</evidence>
<evidence type="ECO:0000313" key="6">
    <source>
        <dbReference type="EMBL" id="SDI58196.1"/>
    </source>
</evidence>
<dbReference type="GO" id="GO:0051191">
    <property type="term" value="P:prosthetic group biosynthetic process"/>
    <property type="evidence" value="ECO:0007669"/>
    <property type="project" value="TreeGrafter"/>
</dbReference>
<evidence type="ECO:0000256" key="4">
    <source>
        <dbReference type="ARBA" id="ARBA00022741"/>
    </source>
</evidence>
<dbReference type="RefSeq" id="WP_091939894.1">
    <property type="nucleotide sequence ID" value="NZ_FNCY01000022.1"/>
</dbReference>
<organism evidence="6 7">
    <name type="scientific">Propionivibrio dicarboxylicus</name>
    <dbReference type="NCBI Taxonomy" id="83767"/>
    <lineage>
        <taxon>Bacteria</taxon>
        <taxon>Pseudomonadati</taxon>
        <taxon>Pseudomonadota</taxon>
        <taxon>Betaproteobacteria</taxon>
        <taxon>Rhodocyclales</taxon>
        <taxon>Rhodocyclaceae</taxon>
        <taxon>Propionivibrio</taxon>
    </lineage>
</organism>